<dbReference type="PANTHER" id="PTHR34070">
    <property type="entry name" value="ARMADILLO-TYPE FOLD"/>
    <property type="match status" value="1"/>
</dbReference>
<evidence type="ECO:0000313" key="2">
    <source>
        <dbReference type="Proteomes" id="UP000056252"/>
    </source>
</evidence>
<dbReference type="KEGG" id="peo:AS203_10790"/>
<name>A0A0S2KMI6_9BACT</name>
<organism evidence="1 2">
    <name type="scientific">Hoylesella enoeca</name>
    <dbReference type="NCBI Taxonomy" id="76123"/>
    <lineage>
        <taxon>Bacteria</taxon>
        <taxon>Pseudomonadati</taxon>
        <taxon>Bacteroidota</taxon>
        <taxon>Bacteroidia</taxon>
        <taxon>Bacteroidales</taxon>
        <taxon>Prevotellaceae</taxon>
        <taxon>Hoylesella</taxon>
    </lineage>
</organism>
<dbReference type="SUPFAM" id="SSF48371">
    <property type="entry name" value="ARM repeat"/>
    <property type="match status" value="1"/>
</dbReference>
<sequence>MVTFTNTITAELQALSQEEKRRILPRFFKTGKGEYGEGDKFLGVTVPNVRVVARKYKATNLNNVRELMESEWHEVRLCALLIMVECCKKADDATRKVIFDLYLSLTARINNWDLVDLSCPSIIGEYLLDKPRNILYQLADSPLLWDNRIAIVSTYALIRHNQLDDTFTLAVKMMSHQHDLMHKAIGWMLREAGKRDEQRLYDFIMQYRQQMPRTMLRYAIEKFSSDVRAQMMRRS</sequence>
<dbReference type="eggNOG" id="COG4912">
    <property type="taxonomic scope" value="Bacteria"/>
</dbReference>
<dbReference type="Proteomes" id="UP000056252">
    <property type="component" value="Chromosome"/>
</dbReference>
<dbReference type="InterPro" id="IPR014825">
    <property type="entry name" value="DNA_alkylation"/>
</dbReference>
<gene>
    <name evidence="1" type="ORF">AS203_10790</name>
</gene>
<evidence type="ECO:0000313" key="1">
    <source>
        <dbReference type="EMBL" id="ALO49512.1"/>
    </source>
</evidence>
<dbReference type="PANTHER" id="PTHR34070:SF1">
    <property type="entry name" value="DNA ALKYLATION REPAIR PROTEIN"/>
    <property type="match status" value="1"/>
</dbReference>
<accession>A0A0S2KMI6</accession>
<protein>
    <submittedName>
        <fullName evidence="1">DNA alkylation repair protein</fullName>
    </submittedName>
</protein>
<dbReference type="Pfam" id="PF08713">
    <property type="entry name" value="DNA_alkylation"/>
    <property type="match status" value="1"/>
</dbReference>
<proteinExistence type="predicted"/>
<reference evidence="2" key="1">
    <citation type="submission" date="2015-11" db="EMBL/GenBank/DDBJ databases">
        <authorList>
            <person name="Holder M.E."/>
            <person name="Ajami N.J."/>
            <person name="Petrosino J.F."/>
        </authorList>
    </citation>
    <scope>NUCLEOTIDE SEQUENCE [LARGE SCALE GENOMIC DNA]</scope>
    <source>
        <strain evidence="2">F0113</strain>
    </source>
</reference>
<dbReference type="Gene3D" id="1.25.10.90">
    <property type="match status" value="1"/>
</dbReference>
<dbReference type="OrthoDB" id="9775346at2"/>
<dbReference type="RefSeq" id="WP_025066382.1">
    <property type="nucleotide sequence ID" value="NZ_CP013195.1"/>
</dbReference>
<dbReference type="EMBL" id="CP013195">
    <property type="protein sequence ID" value="ALO49512.1"/>
    <property type="molecule type" value="Genomic_DNA"/>
</dbReference>
<dbReference type="InterPro" id="IPR016024">
    <property type="entry name" value="ARM-type_fold"/>
</dbReference>
<dbReference type="AlphaFoldDB" id="A0A0S2KMI6"/>
<dbReference type="CDD" id="cd06561">
    <property type="entry name" value="AlkD_like"/>
    <property type="match status" value="1"/>
</dbReference>
<keyword evidence="2" id="KW-1185">Reference proteome</keyword>